<dbReference type="RefSeq" id="WP_165230224.1">
    <property type="nucleotide sequence ID" value="NZ_CP049257.1"/>
</dbReference>
<feature type="region of interest" description="Disordered" evidence="1">
    <location>
        <begin position="148"/>
        <end position="176"/>
    </location>
</feature>
<dbReference type="AlphaFoldDB" id="A0A6G6WBD6"/>
<dbReference type="PANTHER" id="PTHR34547:SF1">
    <property type="entry name" value="YACP-LIKE NYN DOMAIN PROTEIN"/>
    <property type="match status" value="1"/>
</dbReference>
<feature type="compositionally biased region" description="Basic and acidic residues" evidence="1">
    <location>
        <begin position="149"/>
        <end position="176"/>
    </location>
</feature>
<evidence type="ECO:0000313" key="3">
    <source>
        <dbReference type="Proteomes" id="UP000502996"/>
    </source>
</evidence>
<dbReference type="Proteomes" id="UP000502996">
    <property type="component" value="Chromosome"/>
</dbReference>
<gene>
    <name evidence="2" type="ORF">G5V58_06835</name>
</gene>
<dbReference type="Pfam" id="PF05991">
    <property type="entry name" value="NYN_YacP"/>
    <property type="match status" value="1"/>
</dbReference>
<evidence type="ECO:0000313" key="2">
    <source>
        <dbReference type="EMBL" id="QIG42526.1"/>
    </source>
</evidence>
<sequence length="395" mass="42640">MDLPDAVRSRLVTLVAASLSDVTPLPPALKQVAGFAPARRARLGAGAIVTELERDDELRARVATQVATRATGDAADVAALAWLERGDGWEDAVRRAAERPRAEDGARQDREQRLRERAEEAERALREQRRAHREALDAVKAELATVRRTLGETRSRERTAREEAEAARAAAEDEAARLDREVRSLRSQVARLEEQAGEQRRRTRSERDEVTLRARMLLDTLGDAVAGLRRELALPPVSGTPGERVEEAYAPAAPEPAPSGPTVQDATRLTSYLSMPRSRLLVDGYNVSKTVWPTLSLEAQRSRLLTVLGALVARTGAETTVVFDGADTKAPTAPAPRGVRVVFSPAGVIADDVLRELVAAEPAGRVVVVVTDDQALGADLRRAGATVAQVRALAG</sequence>
<dbReference type="KEGG" id="nano:G5V58_06835"/>
<protein>
    <submittedName>
        <fullName evidence="2">RNA-binding protein</fullName>
    </submittedName>
</protein>
<dbReference type="InterPro" id="IPR010298">
    <property type="entry name" value="YacP-like"/>
</dbReference>
<dbReference type="PANTHER" id="PTHR34547">
    <property type="entry name" value="YACP-LIKE NYN DOMAIN PROTEIN"/>
    <property type="match status" value="1"/>
</dbReference>
<organism evidence="2 3">
    <name type="scientific">Nocardioides anomalus</name>
    <dbReference type="NCBI Taxonomy" id="2712223"/>
    <lineage>
        <taxon>Bacteria</taxon>
        <taxon>Bacillati</taxon>
        <taxon>Actinomycetota</taxon>
        <taxon>Actinomycetes</taxon>
        <taxon>Propionibacteriales</taxon>
        <taxon>Nocardioidaceae</taxon>
        <taxon>Nocardioides</taxon>
    </lineage>
</organism>
<reference evidence="2 3" key="1">
    <citation type="submission" date="2020-02" db="EMBL/GenBank/DDBJ databases">
        <title>Full genome sequence of Nocardioides sp. R-3366.</title>
        <authorList>
            <person name="Im W.-T."/>
        </authorList>
    </citation>
    <scope>NUCLEOTIDE SEQUENCE [LARGE SCALE GENOMIC DNA]</scope>
    <source>
        <strain evidence="2 3">R-3366</strain>
    </source>
</reference>
<evidence type="ECO:0000256" key="1">
    <source>
        <dbReference type="SAM" id="MobiDB-lite"/>
    </source>
</evidence>
<accession>A0A6G6WBD6</accession>
<dbReference type="EMBL" id="CP049257">
    <property type="protein sequence ID" value="QIG42526.1"/>
    <property type="molecule type" value="Genomic_DNA"/>
</dbReference>
<proteinExistence type="predicted"/>
<feature type="region of interest" description="Disordered" evidence="1">
    <location>
        <begin position="96"/>
        <end position="131"/>
    </location>
</feature>
<name>A0A6G6WBD6_9ACTN</name>
<keyword evidence="3" id="KW-1185">Reference proteome</keyword>